<dbReference type="EMBL" id="JH930468">
    <property type="protein sequence ID" value="EKM61657.1"/>
    <property type="molecule type" value="Genomic_DNA"/>
</dbReference>
<dbReference type="HOGENOM" id="CLU_015119_1_0_1"/>
<dbReference type="GO" id="GO:0000287">
    <property type="term" value="F:magnesium ion binding"/>
    <property type="evidence" value="ECO:0007669"/>
    <property type="project" value="TreeGrafter"/>
</dbReference>
<feature type="compositionally biased region" description="Polar residues" evidence="8">
    <location>
        <begin position="232"/>
        <end position="246"/>
    </location>
</feature>
<feature type="region of interest" description="Disordered" evidence="8">
    <location>
        <begin position="294"/>
        <end position="313"/>
    </location>
</feature>
<comment type="subcellular location">
    <subcellularLocation>
        <location evidence="1">Cell membrane</location>
        <topology evidence="1">Multi-pass membrane protein</topology>
    </subcellularLocation>
</comment>
<dbReference type="Pfam" id="PF01544">
    <property type="entry name" value="CorA"/>
    <property type="match status" value="1"/>
</dbReference>
<feature type="region of interest" description="Disordered" evidence="8">
    <location>
        <begin position="1"/>
        <end position="71"/>
    </location>
</feature>
<evidence type="ECO:0000256" key="3">
    <source>
        <dbReference type="ARBA" id="ARBA00022448"/>
    </source>
</evidence>
<evidence type="ECO:0008006" key="12">
    <source>
        <dbReference type="Google" id="ProtNLM"/>
    </source>
</evidence>
<dbReference type="Gene3D" id="3.30.460.20">
    <property type="entry name" value="CorA soluble domain-like"/>
    <property type="match status" value="1"/>
</dbReference>
<accession>K5XEZ0</accession>
<feature type="compositionally biased region" description="Acidic residues" evidence="8">
    <location>
        <begin position="248"/>
        <end position="265"/>
    </location>
</feature>
<evidence type="ECO:0000256" key="9">
    <source>
        <dbReference type="SAM" id="Phobius"/>
    </source>
</evidence>
<dbReference type="GO" id="GO:0005886">
    <property type="term" value="C:plasma membrane"/>
    <property type="evidence" value="ECO:0007669"/>
    <property type="project" value="UniProtKB-SubCell"/>
</dbReference>
<keyword evidence="4" id="KW-1003">Cell membrane</keyword>
<dbReference type="Proteomes" id="UP000008370">
    <property type="component" value="Unassembled WGS sequence"/>
</dbReference>
<evidence type="ECO:0000256" key="2">
    <source>
        <dbReference type="ARBA" id="ARBA00009765"/>
    </source>
</evidence>
<gene>
    <name evidence="10" type="ORF">PHACADRAFT_248392</name>
</gene>
<evidence type="ECO:0000256" key="5">
    <source>
        <dbReference type="ARBA" id="ARBA00022692"/>
    </source>
</evidence>
<evidence type="ECO:0000256" key="7">
    <source>
        <dbReference type="ARBA" id="ARBA00023136"/>
    </source>
</evidence>
<dbReference type="PANTHER" id="PTHR46494:SF1">
    <property type="entry name" value="CORA FAMILY METAL ION TRANSPORTER (EUROFUNG)"/>
    <property type="match status" value="1"/>
</dbReference>
<keyword evidence="6 9" id="KW-1133">Transmembrane helix</keyword>
<dbReference type="InterPro" id="IPR045861">
    <property type="entry name" value="CorA_cytoplasmic_dom"/>
</dbReference>
<dbReference type="PANTHER" id="PTHR46494">
    <property type="entry name" value="CORA FAMILY METAL ION TRANSPORTER (EUROFUNG)"/>
    <property type="match status" value="1"/>
</dbReference>
<evidence type="ECO:0000256" key="6">
    <source>
        <dbReference type="ARBA" id="ARBA00022989"/>
    </source>
</evidence>
<reference evidence="10 11" key="1">
    <citation type="journal article" date="2012" name="BMC Genomics">
        <title>Comparative genomics of the white-rot fungi, Phanerochaete carnosa and P. chrysosporium, to elucidate the genetic basis of the distinct wood types they colonize.</title>
        <authorList>
            <person name="Suzuki H."/>
            <person name="MacDonald J."/>
            <person name="Syed K."/>
            <person name="Salamov A."/>
            <person name="Hori C."/>
            <person name="Aerts A."/>
            <person name="Henrissat B."/>
            <person name="Wiebenga A."/>
            <person name="vanKuyk P.A."/>
            <person name="Barry K."/>
            <person name="Lindquist E."/>
            <person name="LaButti K."/>
            <person name="Lapidus A."/>
            <person name="Lucas S."/>
            <person name="Coutinho P."/>
            <person name="Gong Y."/>
            <person name="Samejima M."/>
            <person name="Mahadevan R."/>
            <person name="Abou-Zaid M."/>
            <person name="de Vries R.P."/>
            <person name="Igarashi K."/>
            <person name="Yadav J.S."/>
            <person name="Grigoriev I.V."/>
            <person name="Master E.R."/>
        </authorList>
    </citation>
    <scope>NUCLEOTIDE SEQUENCE [LARGE SCALE GENOMIC DNA]</scope>
    <source>
        <strain evidence="10 11">HHB-10118-sp</strain>
    </source>
</reference>
<evidence type="ECO:0000256" key="1">
    <source>
        <dbReference type="ARBA" id="ARBA00004651"/>
    </source>
</evidence>
<sequence length="619" mass="69998">MPRENSFSDSDGRSLTPDLEDELDSPVVSSPPPLPPLNTEAMEPLSAPASFREQQPARSAKSTSSERPQMRTIFMAPGDRFRRAVRKVIAMRRGSVAMTTGRIGAEPGIDPRRESAFITYGHIRQKCLIEVVDYSAVRSSFGRMTNSEFIKLLADEGASTKESWVKVRWINVGGISWDVVSALAIKFDMHPLAIEDLLHTRKAARSKADYYQKHLFLRVLCHSLVSDEEMSTPDNSVTHLPRSSSPEPYDDQSDAEDSVDKDDGDEKTMYGSPPSSRFATARNAPLRAAIQRRFSKDVESSAHAPRANLGVPPIARFSNTEDLQSQTKSTARTAKLVRDLTKGERVNVKISPMCIFLFRDGTVVTIHQDNRLGFTQPITNRLRQRDTGLRQTADASLLVESLLDLVVDQALEVVEEYQHKILKLERAVLLKPSMKHVRRLHILQGDLILHKRTLEPIKTVIYGLRRYDVDRVAALSESLDPAVKVQGFMSHKSKIYLADVHDHMEYILSSLDMFAGISENLINFTFNMSSYEMNEVMRRLTLATIIFLPLTLLTGYFGMNFSSMWTIDHGHTDVVFWIIALPLMVIVVPIFLWSDLGRIFHYMKKKVSQRKLKKKLKQA</sequence>
<feature type="transmembrane region" description="Helical" evidence="9">
    <location>
        <begin position="574"/>
        <end position="596"/>
    </location>
</feature>
<feature type="transmembrane region" description="Helical" evidence="9">
    <location>
        <begin position="540"/>
        <end position="559"/>
    </location>
</feature>
<organism evidence="10 11">
    <name type="scientific">Phanerochaete carnosa (strain HHB-10118-sp)</name>
    <name type="common">White-rot fungus</name>
    <name type="synonym">Peniophora carnosa</name>
    <dbReference type="NCBI Taxonomy" id="650164"/>
    <lineage>
        <taxon>Eukaryota</taxon>
        <taxon>Fungi</taxon>
        <taxon>Dikarya</taxon>
        <taxon>Basidiomycota</taxon>
        <taxon>Agaricomycotina</taxon>
        <taxon>Agaricomycetes</taxon>
        <taxon>Polyporales</taxon>
        <taxon>Phanerochaetaceae</taxon>
        <taxon>Phanerochaete</taxon>
    </lineage>
</organism>
<dbReference type="SUPFAM" id="SSF143865">
    <property type="entry name" value="CorA soluble domain-like"/>
    <property type="match status" value="1"/>
</dbReference>
<dbReference type="InterPro" id="IPR002523">
    <property type="entry name" value="MgTranspt_CorA/ZnTranspt_ZntB"/>
</dbReference>
<protein>
    <recommendedName>
        <fullName evidence="12">Magnesium transporter</fullName>
    </recommendedName>
</protein>
<keyword evidence="7 9" id="KW-0472">Membrane</keyword>
<dbReference type="RefSeq" id="XP_007391061.1">
    <property type="nucleotide sequence ID" value="XM_007390999.1"/>
</dbReference>
<feature type="compositionally biased region" description="Polar residues" evidence="8">
    <location>
        <begin position="52"/>
        <end position="67"/>
    </location>
</feature>
<proteinExistence type="inferred from homology"/>
<comment type="similarity">
    <text evidence="2">Belongs to the CorA metal ion transporter (MIT) (TC 1.A.35) family.</text>
</comment>
<name>K5XEZ0_PHACS</name>
<dbReference type="AlphaFoldDB" id="K5XEZ0"/>
<dbReference type="InterPro" id="IPR045863">
    <property type="entry name" value="CorA_TM1_TM2"/>
</dbReference>
<keyword evidence="5 9" id="KW-0812">Transmembrane</keyword>
<dbReference type="GO" id="GO:0015095">
    <property type="term" value="F:magnesium ion transmembrane transporter activity"/>
    <property type="evidence" value="ECO:0007669"/>
    <property type="project" value="TreeGrafter"/>
</dbReference>
<dbReference type="Gene3D" id="1.20.58.340">
    <property type="entry name" value="Magnesium transport protein CorA, transmembrane region"/>
    <property type="match status" value="2"/>
</dbReference>
<evidence type="ECO:0000256" key="4">
    <source>
        <dbReference type="ARBA" id="ARBA00022475"/>
    </source>
</evidence>
<dbReference type="STRING" id="650164.K5XEZ0"/>
<dbReference type="GeneID" id="18914347"/>
<dbReference type="OrthoDB" id="165352at2759"/>
<evidence type="ECO:0000313" key="11">
    <source>
        <dbReference type="Proteomes" id="UP000008370"/>
    </source>
</evidence>
<feature type="region of interest" description="Disordered" evidence="8">
    <location>
        <begin position="230"/>
        <end position="283"/>
    </location>
</feature>
<dbReference type="GO" id="GO:0050897">
    <property type="term" value="F:cobalt ion binding"/>
    <property type="evidence" value="ECO:0007669"/>
    <property type="project" value="TreeGrafter"/>
</dbReference>
<keyword evidence="3" id="KW-0813">Transport</keyword>
<dbReference type="KEGG" id="pco:PHACADRAFT_248392"/>
<dbReference type="GO" id="GO:0015087">
    <property type="term" value="F:cobalt ion transmembrane transporter activity"/>
    <property type="evidence" value="ECO:0007669"/>
    <property type="project" value="TreeGrafter"/>
</dbReference>
<evidence type="ECO:0000313" key="10">
    <source>
        <dbReference type="EMBL" id="EKM61657.1"/>
    </source>
</evidence>
<dbReference type="InParanoid" id="K5XEZ0"/>
<dbReference type="SUPFAM" id="SSF144083">
    <property type="entry name" value="Magnesium transport protein CorA, transmembrane region"/>
    <property type="match status" value="1"/>
</dbReference>
<keyword evidence="11" id="KW-1185">Reference proteome</keyword>
<evidence type="ECO:0000256" key="8">
    <source>
        <dbReference type="SAM" id="MobiDB-lite"/>
    </source>
</evidence>